<evidence type="ECO:0000256" key="4">
    <source>
        <dbReference type="SAM" id="MobiDB-lite"/>
    </source>
</evidence>
<dbReference type="InterPro" id="IPR003594">
    <property type="entry name" value="HATPase_dom"/>
</dbReference>
<keyword evidence="2 6" id="KW-0808">Transferase</keyword>
<dbReference type="EMBL" id="JACOPR010000002">
    <property type="protein sequence ID" value="MBC5729927.1"/>
    <property type="molecule type" value="Genomic_DNA"/>
</dbReference>
<feature type="domain" description="Histidine kinase" evidence="5">
    <location>
        <begin position="11"/>
        <end position="227"/>
    </location>
</feature>
<name>A0ABR7HR10_9FIRM</name>
<gene>
    <name evidence="6" type="ORF">H8S34_03650</name>
</gene>
<evidence type="ECO:0000313" key="7">
    <source>
        <dbReference type="Proteomes" id="UP000660021"/>
    </source>
</evidence>
<keyword evidence="3" id="KW-0902">Two-component regulatory system</keyword>
<dbReference type="Proteomes" id="UP000660021">
    <property type="component" value="Unassembled WGS sequence"/>
</dbReference>
<dbReference type="PANTHER" id="PTHR43547">
    <property type="entry name" value="TWO-COMPONENT HISTIDINE KINASE"/>
    <property type="match status" value="1"/>
</dbReference>
<dbReference type="SUPFAM" id="SSF55874">
    <property type="entry name" value="ATPase domain of HSP90 chaperone/DNA topoisomerase II/histidine kinase"/>
    <property type="match status" value="1"/>
</dbReference>
<evidence type="ECO:0000256" key="2">
    <source>
        <dbReference type="ARBA" id="ARBA00022777"/>
    </source>
</evidence>
<dbReference type="RefSeq" id="WP_186963072.1">
    <property type="nucleotide sequence ID" value="NZ_JACOPR010000002.1"/>
</dbReference>
<dbReference type="PANTHER" id="PTHR43547:SF2">
    <property type="entry name" value="HYBRID SIGNAL TRANSDUCTION HISTIDINE KINASE C"/>
    <property type="match status" value="1"/>
</dbReference>
<keyword evidence="2 6" id="KW-0418">Kinase</keyword>
<evidence type="ECO:0000259" key="5">
    <source>
        <dbReference type="PROSITE" id="PS50109"/>
    </source>
</evidence>
<evidence type="ECO:0000256" key="1">
    <source>
        <dbReference type="ARBA" id="ARBA00022553"/>
    </source>
</evidence>
<comment type="caution">
    <text evidence="6">The sequence shown here is derived from an EMBL/GenBank/DDBJ whole genome shotgun (WGS) entry which is preliminary data.</text>
</comment>
<protein>
    <submittedName>
        <fullName evidence="6">HAMP domain-containing histidine kinase</fullName>
    </submittedName>
</protein>
<proteinExistence type="predicted"/>
<accession>A0ABR7HR10</accession>
<evidence type="ECO:0000256" key="3">
    <source>
        <dbReference type="ARBA" id="ARBA00023012"/>
    </source>
</evidence>
<organism evidence="6 7">
    <name type="scientific">Pseudoflavonifractor hominis</name>
    <dbReference type="NCBI Taxonomy" id="2763059"/>
    <lineage>
        <taxon>Bacteria</taxon>
        <taxon>Bacillati</taxon>
        <taxon>Bacillota</taxon>
        <taxon>Clostridia</taxon>
        <taxon>Eubacteriales</taxon>
        <taxon>Oscillospiraceae</taxon>
        <taxon>Pseudoflavonifractor</taxon>
    </lineage>
</organism>
<dbReference type="Pfam" id="PF02518">
    <property type="entry name" value="HATPase_c"/>
    <property type="match status" value="1"/>
</dbReference>
<dbReference type="InterPro" id="IPR036890">
    <property type="entry name" value="HATPase_C_sf"/>
</dbReference>
<sequence>MSKDADELERFLAEQLREQVGNLMAASQLLAPVIREQENRHYDQYMAILNQSLYRLLRLAEHVDLAQRERRGDKLEFHPVLLELEPLCRELCQKVTGAAAPLRVDFQWEWDGREAAVLGDPLLLRRMLLNLIANALHAASSGGQAGLRLCTEGRSVRLTVWNSGGETPLPGSESIESESSWKKDSGVQTRMGVELAREVVECHQGTLVFEQGERRGLRAVISLPVANDTEATGLHTPRMGYDPTGGFSQVLVELSDVLPCEAYLPEDVE</sequence>
<evidence type="ECO:0000313" key="6">
    <source>
        <dbReference type="EMBL" id="MBC5729927.1"/>
    </source>
</evidence>
<dbReference type="Gene3D" id="3.30.565.10">
    <property type="entry name" value="Histidine kinase-like ATPase, C-terminal domain"/>
    <property type="match status" value="1"/>
</dbReference>
<dbReference type="InterPro" id="IPR005467">
    <property type="entry name" value="His_kinase_dom"/>
</dbReference>
<reference evidence="6 7" key="1">
    <citation type="submission" date="2020-08" db="EMBL/GenBank/DDBJ databases">
        <title>Genome public.</title>
        <authorList>
            <person name="Liu C."/>
            <person name="Sun Q."/>
        </authorList>
    </citation>
    <scope>NUCLEOTIDE SEQUENCE [LARGE SCALE GENOMIC DNA]</scope>
    <source>
        <strain evidence="6 7">New-38</strain>
    </source>
</reference>
<keyword evidence="7" id="KW-1185">Reference proteome</keyword>
<dbReference type="GO" id="GO:0016301">
    <property type="term" value="F:kinase activity"/>
    <property type="evidence" value="ECO:0007669"/>
    <property type="project" value="UniProtKB-KW"/>
</dbReference>
<dbReference type="SMART" id="SM00387">
    <property type="entry name" value="HATPase_c"/>
    <property type="match status" value="1"/>
</dbReference>
<dbReference type="PROSITE" id="PS50109">
    <property type="entry name" value="HIS_KIN"/>
    <property type="match status" value="1"/>
</dbReference>
<feature type="region of interest" description="Disordered" evidence="4">
    <location>
        <begin position="162"/>
        <end position="183"/>
    </location>
</feature>
<keyword evidence="1" id="KW-0597">Phosphoprotein</keyword>